<dbReference type="Gene3D" id="3.40.50.1860">
    <property type="match status" value="2"/>
</dbReference>
<dbReference type="PANTHER" id="PTHR21198">
    <property type="entry name" value="GLUTAMATE RACEMASE"/>
    <property type="match status" value="1"/>
</dbReference>
<sequence length="233" mass="23886">MSAYRVPIGVIAGLGPLAGATFYRHLVEATDADDDAGHPEVVLISDPAIPSRLEHLTGTGPSPLPQLVSVARRLVAAGSGLLALTSITTHAYYEELCDAVDAPVVDGREAVAAGLSAAGVTSVALAVTSPARRLGLLEKPLADAGIEVHYPGDDVQHHIQTLVERVKTAGATPELGHGLAEILGGSWAAPAAAVLVGCTDISPLAAYLGPARGRVFDVSRLIAEAVLHEAARR</sequence>
<dbReference type="InterPro" id="IPR001920">
    <property type="entry name" value="Asp/Glu_race"/>
</dbReference>
<evidence type="ECO:0000313" key="3">
    <source>
        <dbReference type="Proteomes" id="UP000674234"/>
    </source>
</evidence>
<dbReference type="Proteomes" id="UP000674234">
    <property type="component" value="Unassembled WGS sequence"/>
</dbReference>
<proteinExistence type="predicted"/>
<accession>A0A940WS92</accession>
<dbReference type="InterPro" id="IPR015942">
    <property type="entry name" value="Asp/Glu/hydantoin_racemase"/>
</dbReference>
<dbReference type="SUPFAM" id="SSF53681">
    <property type="entry name" value="Aspartate/glutamate racemase"/>
    <property type="match status" value="2"/>
</dbReference>
<name>A0A940WS92_9ACTN</name>
<dbReference type="EMBL" id="JAFCNB010000033">
    <property type="protein sequence ID" value="MBP2708453.1"/>
    <property type="molecule type" value="Genomic_DNA"/>
</dbReference>
<organism evidence="2 3">
    <name type="scientific">Microbispora oryzae</name>
    <dbReference type="NCBI Taxonomy" id="2806554"/>
    <lineage>
        <taxon>Bacteria</taxon>
        <taxon>Bacillati</taxon>
        <taxon>Actinomycetota</taxon>
        <taxon>Actinomycetes</taxon>
        <taxon>Streptosporangiales</taxon>
        <taxon>Streptosporangiaceae</taxon>
        <taxon>Microbispora</taxon>
    </lineage>
</organism>
<dbReference type="Pfam" id="PF01177">
    <property type="entry name" value="Asp_Glu_race"/>
    <property type="match status" value="1"/>
</dbReference>
<keyword evidence="1" id="KW-0413">Isomerase</keyword>
<dbReference type="PANTHER" id="PTHR21198:SF7">
    <property type="entry name" value="ASPARTATE-GLUTAMATE RACEMASE FAMILY"/>
    <property type="match status" value="1"/>
</dbReference>
<dbReference type="RefSeq" id="WP_210159712.1">
    <property type="nucleotide sequence ID" value="NZ_JAFCNB010000033.1"/>
</dbReference>
<comment type="caution">
    <text evidence="2">The sequence shown here is derived from an EMBL/GenBank/DDBJ whole genome shotgun (WGS) entry which is preliminary data.</text>
</comment>
<dbReference type="AlphaFoldDB" id="A0A940WS92"/>
<evidence type="ECO:0000313" key="2">
    <source>
        <dbReference type="EMBL" id="MBP2708453.1"/>
    </source>
</evidence>
<dbReference type="GO" id="GO:0047661">
    <property type="term" value="F:amino-acid racemase activity"/>
    <property type="evidence" value="ECO:0007669"/>
    <property type="project" value="InterPro"/>
</dbReference>
<reference evidence="2" key="1">
    <citation type="submission" date="2021-02" db="EMBL/GenBank/DDBJ databases">
        <title>Draft genome sequence of Microbispora sp. RL4-1S isolated from rice leaves in Thailand.</title>
        <authorList>
            <person name="Muangham S."/>
            <person name="Duangmal K."/>
        </authorList>
    </citation>
    <scope>NUCLEOTIDE SEQUENCE</scope>
    <source>
        <strain evidence="2">RL4-1S</strain>
    </source>
</reference>
<keyword evidence="3" id="KW-1185">Reference proteome</keyword>
<evidence type="ECO:0000256" key="1">
    <source>
        <dbReference type="ARBA" id="ARBA00023235"/>
    </source>
</evidence>
<gene>
    <name evidence="2" type="ORF">JOL79_32205</name>
</gene>
<protein>
    <submittedName>
        <fullName evidence="2">Aspartate/glutamate racemase family protein</fullName>
    </submittedName>
</protein>